<keyword evidence="2" id="KW-1185">Reference proteome</keyword>
<name>A0A5B7GGE3_PORTR</name>
<dbReference type="Proteomes" id="UP000324222">
    <property type="component" value="Unassembled WGS sequence"/>
</dbReference>
<comment type="caution">
    <text evidence="1">The sequence shown here is derived from an EMBL/GenBank/DDBJ whole genome shotgun (WGS) entry which is preliminary data.</text>
</comment>
<accession>A0A5B7GGE3</accession>
<proteinExistence type="predicted"/>
<evidence type="ECO:0000313" key="2">
    <source>
        <dbReference type="Proteomes" id="UP000324222"/>
    </source>
</evidence>
<dbReference type="EMBL" id="VSRR010016483">
    <property type="protein sequence ID" value="MPC59350.1"/>
    <property type="molecule type" value="Genomic_DNA"/>
</dbReference>
<sequence>MQENVILMTAAAQVTTGGWGRWNLMCGRSTIRYFFEY</sequence>
<dbReference type="AlphaFoldDB" id="A0A5B7GGE3"/>
<reference evidence="1 2" key="1">
    <citation type="submission" date="2019-05" db="EMBL/GenBank/DDBJ databases">
        <title>Another draft genome of Portunus trituberculatus and its Hox gene families provides insights of decapod evolution.</title>
        <authorList>
            <person name="Jeong J.-H."/>
            <person name="Song I."/>
            <person name="Kim S."/>
            <person name="Choi T."/>
            <person name="Kim D."/>
            <person name="Ryu S."/>
            <person name="Kim W."/>
        </authorList>
    </citation>
    <scope>NUCLEOTIDE SEQUENCE [LARGE SCALE GENOMIC DNA]</scope>
    <source>
        <tissue evidence="1">Muscle</tissue>
    </source>
</reference>
<organism evidence="1 2">
    <name type="scientific">Portunus trituberculatus</name>
    <name type="common">Swimming crab</name>
    <name type="synonym">Neptunus trituberculatus</name>
    <dbReference type="NCBI Taxonomy" id="210409"/>
    <lineage>
        <taxon>Eukaryota</taxon>
        <taxon>Metazoa</taxon>
        <taxon>Ecdysozoa</taxon>
        <taxon>Arthropoda</taxon>
        <taxon>Crustacea</taxon>
        <taxon>Multicrustacea</taxon>
        <taxon>Malacostraca</taxon>
        <taxon>Eumalacostraca</taxon>
        <taxon>Eucarida</taxon>
        <taxon>Decapoda</taxon>
        <taxon>Pleocyemata</taxon>
        <taxon>Brachyura</taxon>
        <taxon>Eubrachyura</taxon>
        <taxon>Portunoidea</taxon>
        <taxon>Portunidae</taxon>
        <taxon>Portuninae</taxon>
        <taxon>Portunus</taxon>
    </lineage>
</organism>
<evidence type="ECO:0000313" key="1">
    <source>
        <dbReference type="EMBL" id="MPC59350.1"/>
    </source>
</evidence>
<protein>
    <submittedName>
        <fullName evidence="1">Uncharacterized protein</fullName>
    </submittedName>
</protein>
<gene>
    <name evidence="1" type="ORF">E2C01_053369</name>
</gene>